<feature type="non-terminal residue" evidence="2">
    <location>
        <position position="1"/>
    </location>
</feature>
<sequence>RPRAALHKRQHDQPVIGDHTKLLPWLRGPRVHTAQGRQPQTANPTTPGTRYTHTQYPIPARPVLKTEPGQMTTAPITRSSGCAPYSG</sequence>
<dbReference type="HOGENOM" id="CLU_2474061_0_0_11"/>
<gene>
    <name evidence="2" type="ORF">HMPREF0298_1792</name>
</gene>
<evidence type="ECO:0000256" key="1">
    <source>
        <dbReference type="SAM" id="MobiDB-lite"/>
    </source>
</evidence>
<dbReference type="AlphaFoldDB" id="C0XTM2"/>
<protein>
    <submittedName>
        <fullName evidence="2">Uncharacterized protein</fullName>
    </submittedName>
</protein>
<feature type="compositionally biased region" description="Polar residues" evidence="1">
    <location>
        <begin position="69"/>
        <end position="80"/>
    </location>
</feature>
<proteinExistence type="predicted"/>
<comment type="caution">
    <text evidence="2">The sequence shown here is derived from an EMBL/GenBank/DDBJ whole genome shotgun (WGS) entry which is preliminary data.</text>
</comment>
<reference evidence="2" key="1">
    <citation type="submission" date="2009-01" db="EMBL/GenBank/DDBJ databases">
        <authorList>
            <person name="Qin X."/>
            <person name="Bachman B."/>
            <person name="Battles P."/>
            <person name="Bell A."/>
            <person name="Bess C."/>
            <person name="Bickham C."/>
            <person name="Chaboub L."/>
            <person name="Chen D."/>
            <person name="Coyle M."/>
            <person name="Deiros D.R."/>
            <person name="Dinh H."/>
            <person name="Forbes L."/>
            <person name="Fowler G."/>
            <person name="Francisco L."/>
            <person name="Fu Q."/>
            <person name="Gubbala S."/>
            <person name="Hale W."/>
            <person name="Han Y."/>
            <person name="Hemphill L."/>
            <person name="Highlander S.K."/>
            <person name="Hirani K."/>
            <person name="Hogues M."/>
            <person name="Jackson L."/>
            <person name="Jakkamsetti A."/>
            <person name="Javaid M."/>
            <person name="Jiang H."/>
            <person name="Korchina V."/>
            <person name="Kovar C."/>
            <person name="Lara F."/>
            <person name="Lee S."/>
            <person name="Mata R."/>
            <person name="Mathew T."/>
            <person name="Moen C."/>
            <person name="Morales K."/>
            <person name="Munidasa M."/>
            <person name="Nazareth L."/>
            <person name="Ngo R."/>
            <person name="Nguyen L."/>
            <person name="Okwuonu G."/>
            <person name="Ongeri F."/>
            <person name="Patil S."/>
            <person name="Petrosino J."/>
            <person name="Pham C."/>
            <person name="Pham P."/>
            <person name="Pu L.-L."/>
            <person name="Puazo M."/>
            <person name="Raj R."/>
            <person name="Reid J."/>
            <person name="Rouhana J."/>
            <person name="Saada N."/>
            <person name="Shang Y."/>
            <person name="Simmons D."/>
            <person name="Thornton R."/>
            <person name="Warren J."/>
            <person name="Weissenberger G."/>
            <person name="Zhang J."/>
            <person name="Zhang L."/>
            <person name="Zhou C."/>
            <person name="Zhu D."/>
            <person name="Muzny D."/>
            <person name="Worley K."/>
            <person name="Gibbs R."/>
        </authorList>
    </citation>
    <scope>NUCLEOTIDE SEQUENCE [LARGE SCALE GENOMIC DNA]</scope>
    <source>
        <strain evidence="2">DSM 44291</strain>
    </source>
</reference>
<accession>C0XTM2</accession>
<evidence type="ECO:0000313" key="3">
    <source>
        <dbReference type="Proteomes" id="UP000006196"/>
    </source>
</evidence>
<keyword evidence="3" id="KW-1185">Reference proteome</keyword>
<dbReference type="Proteomes" id="UP000006196">
    <property type="component" value="Unassembled WGS sequence"/>
</dbReference>
<dbReference type="EMBL" id="ACHJ01000146">
    <property type="protein sequence ID" value="EEI16407.1"/>
    <property type="molecule type" value="Genomic_DNA"/>
</dbReference>
<organism evidence="2 3">
    <name type="scientific">Corynebacterium lipophiloflavum (strain ATCC 700352 / DSM 44291 / CCUG 37336 / JCM 10383 / DMMZ 1944)</name>
    <dbReference type="NCBI Taxonomy" id="525263"/>
    <lineage>
        <taxon>Bacteria</taxon>
        <taxon>Bacillati</taxon>
        <taxon>Actinomycetota</taxon>
        <taxon>Actinomycetes</taxon>
        <taxon>Mycobacteriales</taxon>
        <taxon>Corynebacteriaceae</taxon>
        <taxon>Corynebacterium</taxon>
    </lineage>
</organism>
<feature type="region of interest" description="Disordered" evidence="1">
    <location>
        <begin position="29"/>
        <end position="87"/>
    </location>
</feature>
<feature type="compositionally biased region" description="Polar residues" evidence="1">
    <location>
        <begin position="35"/>
        <end position="55"/>
    </location>
</feature>
<evidence type="ECO:0000313" key="2">
    <source>
        <dbReference type="EMBL" id="EEI16407.1"/>
    </source>
</evidence>
<name>C0XTM2_CORLD</name>